<dbReference type="STRING" id="649747.HMPREF0083_06112"/>
<keyword evidence="2" id="KW-1185">Reference proteome</keyword>
<dbReference type="HOGENOM" id="CLU_1243212_0_0_9"/>
<dbReference type="Proteomes" id="UP000016511">
    <property type="component" value="Unassembled WGS sequence"/>
</dbReference>
<evidence type="ECO:0000313" key="2">
    <source>
        <dbReference type="Proteomes" id="UP000016511"/>
    </source>
</evidence>
<evidence type="ECO:0000313" key="1">
    <source>
        <dbReference type="EMBL" id="ERI04278.1"/>
    </source>
</evidence>
<gene>
    <name evidence="1" type="ORF">HMPREF0083_06112</name>
</gene>
<protein>
    <submittedName>
        <fullName evidence="1">Uncharacterized protein</fullName>
    </submittedName>
</protein>
<reference evidence="1 2" key="1">
    <citation type="submission" date="2013-08" db="EMBL/GenBank/DDBJ databases">
        <authorList>
            <person name="Weinstock G."/>
            <person name="Sodergren E."/>
            <person name="Wylie T."/>
            <person name="Fulton L."/>
            <person name="Fulton R."/>
            <person name="Fronick C."/>
            <person name="O'Laughlin M."/>
            <person name="Godfrey J."/>
            <person name="Miner T."/>
            <person name="Herter B."/>
            <person name="Appelbaum E."/>
            <person name="Cordes M."/>
            <person name="Lek S."/>
            <person name="Wollam A."/>
            <person name="Pepin K.H."/>
            <person name="Palsikar V.B."/>
            <person name="Mitreva M."/>
            <person name="Wilson R.K."/>
        </authorList>
    </citation>
    <scope>NUCLEOTIDE SEQUENCE [LARGE SCALE GENOMIC DNA]</scope>
    <source>
        <strain evidence="1 2">ATCC 12856</strain>
    </source>
</reference>
<sequence length="222" mass="25684">MAALLGGLWMEITVKVNRYVDSLKEVTYYLVSVNAREGLLRNDTIDKVLGTSYRDIAVEHGGFIENGNEVYFKSREEAEEMCGILREMLQARYNQTMDTELTENYGEWDVLEAGEGTAVIAKDFPDQEDRPVMVVMSDDVYLLQMPGTEGTYTNLADYHKSEEQYKAQVDTLKHKIMSLADKEIIRVEEDADEILTWDTLEEISEAYKRFNNTRKQFLRYVK</sequence>
<accession>U1WPT6</accession>
<dbReference type="PATRIC" id="fig|649747.3.peg.5462"/>
<organism evidence="1 2">
    <name type="scientific">Aneurinibacillus aneurinilyticus ATCC 12856</name>
    <dbReference type="NCBI Taxonomy" id="649747"/>
    <lineage>
        <taxon>Bacteria</taxon>
        <taxon>Bacillati</taxon>
        <taxon>Bacillota</taxon>
        <taxon>Bacilli</taxon>
        <taxon>Bacillales</taxon>
        <taxon>Paenibacillaceae</taxon>
        <taxon>Aneurinibacillus group</taxon>
        <taxon>Aneurinibacillus</taxon>
    </lineage>
</organism>
<proteinExistence type="predicted"/>
<comment type="caution">
    <text evidence="1">The sequence shown here is derived from an EMBL/GenBank/DDBJ whole genome shotgun (WGS) entry which is preliminary data.</text>
</comment>
<dbReference type="AlphaFoldDB" id="U1WPT6"/>
<dbReference type="EMBL" id="AWSJ01000389">
    <property type="protein sequence ID" value="ERI04278.1"/>
    <property type="molecule type" value="Genomic_DNA"/>
</dbReference>
<name>U1WPT6_ANEAE</name>